<evidence type="ECO:0000256" key="4">
    <source>
        <dbReference type="RuleBase" id="RU003694"/>
    </source>
</evidence>
<dbReference type="InterPro" id="IPR000794">
    <property type="entry name" value="Beta-ketoacyl_synthase"/>
</dbReference>
<gene>
    <name evidence="6" type="ORF">QR680_009210</name>
</gene>
<dbReference type="InterPro" id="IPR014031">
    <property type="entry name" value="Ketoacyl_synth_C"/>
</dbReference>
<protein>
    <recommendedName>
        <fullName evidence="2">beta-ketoacyl-[acyl-carrier-protein] synthase I</fullName>
        <ecNumber evidence="2">2.3.1.41</ecNumber>
    </recommendedName>
</protein>
<dbReference type="Gene3D" id="3.40.47.10">
    <property type="match status" value="1"/>
</dbReference>
<keyword evidence="7" id="KW-1185">Reference proteome</keyword>
<dbReference type="Pfam" id="PF02801">
    <property type="entry name" value="Ketoacyl-synt_C"/>
    <property type="match status" value="1"/>
</dbReference>
<comment type="similarity">
    <text evidence="1 4">Belongs to the thiolase-like superfamily. Beta-ketoacyl-ACP synthases family.</text>
</comment>
<feature type="domain" description="Ketosynthase family 3 (KS3)" evidence="5">
    <location>
        <begin position="2"/>
        <end position="397"/>
    </location>
</feature>
<dbReference type="GO" id="GO:0005739">
    <property type="term" value="C:mitochondrion"/>
    <property type="evidence" value="ECO:0007669"/>
    <property type="project" value="TreeGrafter"/>
</dbReference>
<dbReference type="PROSITE" id="PS52004">
    <property type="entry name" value="KS3_2"/>
    <property type="match status" value="1"/>
</dbReference>
<organism evidence="6 7">
    <name type="scientific">Steinernema hermaphroditum</name>
    <dbReference type="NCBI Taxonomy" id="289476"/>
    <lineage>
        <taxon>Eukaryota</taxon>
        <taxon>Metazoa</taxon>
        <taxon>Ecdysozoa</taxon>
        <taxon>Nematoda</taxon>
        <taxon>Chromadorea</taxon>
        <taxon>Rhabditida</taxon>
        <taxon>Tylenchina</taxon>
        <taxon>Panagrolaimomorpha</taxon>
        <taxon>Strongyloidoidea</taxon>
        <taxon>Steinernematidae</taxon>
        <taxon>Steinernema</taxon>
    </lineage>
</organism>
<evidence type="ECO:0000256" key="1">
    <source>
        <dbReference type="ARBA" id="ARBA00008467"/>
    </source>
</evidence>
<dbReference type="Pfam" id="PF00109">
    <property type="entry name" value="ketoacyl-synt"/>
    <property type="match status" value="1"/>
</dbReference>
<keyword evidence="3 4" id="KW-0808">Transferase</keyword>
<evidence type="ECO:0000256" key="3">
    <source>
        <dbReference type="ARBA" id="ARBA00022679"/>
    </source>
</evidence>
<dbReference type="CDD" id="cd00834">
    <property type="entry name" value="KAS_I_II"/>
    <property type="match status" value="1"/>
</dbReference>
<dbReference type="GO" id="GO:0006633">
    <property type="term" value="P:fatty acid biosynthetic process"/>
    <property type="evidence" value="ECO:0007669"/>
    <property type="project" value="TreeGrafter"/>
</dbReference>
<evidence type="ECO:0000313" key="6">
    <source>
        <dbReference type="EMBL" id="KAK0425451.1"/>
    </source>
</evidence>
<dbReference type="InterPro" id="IPR020841">
    <property type="entry name" value="PKS_Beta-ketoAc_synthase_dom"/>
</dbReference>
<dbReference type="InterPro" id="IPR014030">
    <property type="entry name" value="Ketoacyl_synth_N"/>
</dbReference>
<dbReference type="EC" id="2.3.1.41" evidence="2"/>
<dbReference type="SMART" id="SM00825">
    <property type="entry name" value="PKS_KS"/>
    <property type="match status" value="1"/>
</dbReference>
<reference evidence="6" key="1">
    <citation type="submission" date="2023-06" db="EMBL/GenBank/DDBJ databases">
        <title>Genomic analysis of the entomopathogenic nematode Steinernema hermaphroditum.</title>
        <authorList>
            <person name="Schwarz E.M."/>
            <person name="Heppert J.K."/>
            <person name="Baniya A."/>
            <person name="Schwartz H.T."/>
            <person name="Tan C.-H."/>
            <person name="Antoshechkin I."/>
            <person name="Sternberg P.W."/>
            <person name="Goodrich-Blair H."/>
            <person name="Dillman A.R."/>
        </authorList>
    </citation>
    <scope>NUCLEOTIDE SEQUENCE</scope>
    <source>
        <strain evidence="6">PS9179</strain>
        <tissue evidence="6">Whole animal</tissue>
    </source>
</reference>
<dbReference type="InterPro" id="IPR016039">
    <property type="entry name" value="Thiolase-like"/>
</dbReference>
<accession>A0AA39IJF2</accession>
<dbReference type="EMBL" id="JAUCMV010000001">
    <property type="protein sequence ID" value="KAK0425451.1"/>
    <property type="molecule type" value="Genomic_DNA"/>
</dbReference>
<comment type="caution">
    <text evidence="6">The sequence shown here is derived from an EMBL/GenBank/DDBJ whole genome shotgun (WGS) entry which is preliminary data.</text>
</comment>
<dbReference type="AlphaFoldDB" id="A0AA39IJF2"/>
<dbReference type="Proteomes" id="UP001175271">
    <property type="component" value="Unassembled WGS sequence"/>
</dbReference>
<sequence length="398" mass="42031">MRHRVVISGLGALSPFGVGMDALWNGLKASRSALKFSGKLGAVVGEVVDFPSERWSRGEQREMSRGSQIALLAAEECLRDAKLEDDAENTGVNIGMGIADLEMIEETAGLIREGKAKRVTPYFVPRILTNMPAGYVSMKYGFKGGNMSSTTACATGASCVGDAATMVSLGRVRRMVAGAVESCVNPIAVTGFNRLRALARGLTEDVCRPFDKTREGFVLSEGGAVVLLERLEDALVRGSPIYAEVVGYGRVSSDAYHLTSPDESGIGGQLCMTRCLEDSKIDAGEVSYVNAHATSTPMGDRIEARSIASVCPSVATSSIKGHIGHCLAGAGSIEIAATALMVREGRLIGNLNLGDSDVTEDVRLLRTNEEWNATGRRVALVNSFGFGGANVSVSLAQM</sequence>
<dbReference type="PANTHER" id="PTHR11712">
    <property type="entry name" value="POLYKETIDE SYNTHASE-RELATED"/>
    <property type="match status" value="1"/>
</dbReference>
<evidence type="ECO:0000313" key="7">
    <source>
        <dbReference type="Proteomes" id="UP001175271"/>
    </source>
</evidence>
<name>A0AA39IJF2_9BILA</name>
<dbReference type="SUPFAM" id="SSF53901">
    <property type="entry name" value="Thiolase-like"/>
    <property type="match status" value="2"/>
</dbReference>
<evidence type="ECO:0000259" key="5">
    <source>
        <dbReference type="PROSITE" id="PS52004"/>
    </source>
</evidence>
<proteinExistence type="inferred from homology"/>
<evidence type="ECO:0000256" key="2">
    <source>
        <dbReference type="ARBA" id="ARBA00013191"/>
    </source>
</evidence>
<dbReference type="PANTHER" id="PTHR11712:SF336">
    <property type="entry name" value="3-OXOACYL-[ACYL-CARRIER-PROTEIN] SYNTHASE, MITOCHONDRIAL"/>
    <property type="match status" value="1"/>
</dbReference>
<dbReference type="GO" id="GO:0004315">
    <property type="term" value="F:3-oxoacyl-[acyl-carrier-protein] synthase activity"/>
    <property type="evidence" value="ECO:0007669"/>
    <property type="project" value="UniProtKB-EC"/>
</dbReference>